<dbReference type="InterPro" id="IPR016181">
    <property type="entry name" value="Acyl_CoA_acyltransferase"/>
</dbReference>
<dbReference type="Gene3D" id="3.40.630.30">
    <property type="match status" value="1"/>
</dbReference>
<comment type="caution">
    <text evidence="3">The sequence shown here is derived from an EMBL/GenBank/DDBJ whole genome shotgun (WGS) entry which is preliminary data.</text>
</comment>
<evidence type="ECO:0000256" key="1">
    <source>
        <dbReference type="SAM" id="MobiDB-lite"/>
    </source>
</evidence>
<keyword evidence="4" id="KW-1185">Reference proteome</keyword>
<dbReference type="Proteomes" id="UP000642107">
    <property type="component" value="Unassembled WGS sequence"/>
</dbReference>
<protein>
    <submittedName>
        <fullName evidence="3">GNAT family N-acetyltransferase</fullName>
    </submittedName>
</protein>
<sequence>MEHDRTLSGHGFRLEPLTQKHVGDLARMVDADLWSGMSTPLPEGEVGMMNYIEDSRSLEGCYPFAVVDAISAEVRGSTALVAHDPVARRVEIGRTFYDRAVWGRLINPAAKFLLLEHAFEDLGVFRVAMRADARNSRSLAAIERLGATREGTLRGFRDGPDGTRVDSVMFSILAPEWPGVRERLIARIDPLRAIEGQLGGGQLAAVGASVGEPSSVDEPVLDVPGAAGAGMASRRWRGPRLRGKGRRPRPQR</sequence>
<feature type="domain" description="N-acetyltransferase" evidence="2">
    <location>
        <begin position="13"/>
        <end position="148"/>
    </location>
</feature>
<evidence type="ECO:0000313" key="4">
    <source>
        <dbReference type="Proteomes" id="UP000642107"/>
    </source>
</evidence>
<name>A0ABR9DLD3_9MICO</name>
<feature type="region of interest" description="Disordered" evidence="1">
    <location>
        <begin position="212"/>
        <end position="252"/>
    </location>
</feature>
<reference evidence="3 4" key="1">
    <citation type="submission" date="2020-09" db="EMBL/GenBank/DDBJ databases">
        <title>Flavimobilis rhizosphaerae sp. nov., isolated from rhizosphere soil of Spartina alterniflora.</title>
        <authorList>
            <person name="Hanqin C."/>
        </authorList>
    </citation>
    <scope>NUCLEOTIDE SEQUENCE [LARGE SCALE GENOMIC DNA]</scope>
    <source>
        <strain evidence="3 4">GY 10621</strain>
    </source>
</reference>
<dbReference type="SUPFAM" id="SSF55729">
    <property type="entry name" value="Acyl-CoA N-acyltransferases (Nat)"/>
    <property type="match status" value="1"/>
</dbReference>
<accession>A0ABR9DLD3</accession>
<dbReference type="EMBL" id="JACZDF010000001">
    <property type="protein sequence ID" value="MBD9697954.1"/>
    <property type="molecule type" value="Genomic_DNA"/>
</dbReference>
<dbReference type="PANTHER" id="PTHR43610:SF1">
    <property type="entry name" value="N-ACETYLTRANSFERASE DOMAIN-CONTAINING PROTEIN"/>
    <property type="match status" value="1"/>
</dbReference>
<evidence type="ECO:0000259" key="2">
    <source>
        <dbReference type="Pfam" id="PF13302"/>
    </source>
</evidence>
<gene>
    <name evidence="3" type="ORF">IGS67_00360</name>
</gene>
<dbReference type="RefSeq" id="WP_192276632.1">
    <property type="nucleotide sequence ID" value="NZ_JACZDF010000001.1"/>
</dbReference>
<dbReference type="PANTHER" id="PTHR43610">
    <property type="entry name" value="BLL6696 PROTEIN"/>
    <property type="match status" value="1"/>
</dbReference>
<feature type="compositionally biased region" description="Basic residues" evidence="1">
    <location>
        <begin position="234"/>
        <end position="252"/>
    </location>
</feature>
<dbReference type="InterPro" id="IPR000182">
    <property type="entry name" value="GNAT_dom"/>
</dbReference>
<dbReference type="Pfam" id="PF13302">
    <property type="entry name" value="Acetyltransf_3"/>
    <property type="match status" value="1"/>
</dbReference>
<evidence type="ECO:0000313" key="3">
    <source>
        <dbReference type="EMBL" id="MBD9697954.1"/>
    </source>
</evidence>
<proteinExistence type="predicted"/>
<organism evidence="3 4">
    <name type="scientific">Flavimobilis rhizosphaerae</name>
    <dbReference type="NCBI Taxonomy" id="2775421"/>
    <lineage>
        <taxon>Bacteria</taxon>
        <taxon>Bacillati</taxon>
        <taxon>Actinomycetota</taxon>
        <taxon>Actinomycetes</taxon>
        <taxon>Micrococcales</taxon>
        <taxon>Jonesiaceae</taxon>
        <taxon>Flavimobilis</taxon>
    </lineage>
</organism>